<reference evidence="3" key="1">
    <citation type="submission" date="2020-06" db="EMBL/GenBank/DDBJ databases">
        <title>A chromosome-scale genome assembly of Talaromyces rugulosus W13939.</title>
        <authorList>
            <person name="Wang B."/>
            <person name="Guo L."/>
            <person name="Ye K."/>
            <person name="Wang L."/>
        </authorList>
    </citation>
    <scope>NUCLEOTIDE SEQUENCE [LARGE SCALE GENOMIC DNA]</scope>
    <source>
        <strain evidence="3">W13939</strain>
    </source>
</reference>
<proteinExistence type="predicted"/>
<dbReference type="PANTHER" id="PTHR43319:SF3">
    <property type="entry name" value="BETA-LACTAMASE-RELATED DOMAIN-CONTAINING PROTEIN"/>
    <property type="match status" value="1"/>
</dbReference>
<dbReference type="InterPro" id="IPR012338">
    <property type="entry name" value="Beta-lactam/transpept-like"/>
</dbReference>
<dbReference type="InterPro" id="IPR052907">
    <property type="entry name" value="Beta-lactamase/esterase"/>
</dbReference>
<protein>
    <recommendedName>
        <fullName evidence="1">Beta-lactamase-related domain-containing protein</fullName>
    </recommendedName>
</protein>
<dbReference type="KEGG" id="trg:TRUGW13939_04783"/>
<dbReference type="AlphaFoldDB" id="A0A7H8QVZ3"/>
<sequence length="353" mass="38970">MAATINGYCDSKLSSVYTLLEHVIESEEELGASIVVNINGQNVVDIWEGYFDEARQKRWERNTIVNVFSTTKTVTALAALLMIDCGIVGANAKVSDYWPEYAANGKENTLVRQILCHTAGVPSWDRPMTIEDVCDVEKSTAILAVEAPWWTPGICLGYHSFMMGHLIAEIVRRRTRKSLKQFVAEDIAAPLQADFQIGAIEEDWPRVSDVIPPPNKPQEDASNLEQLSISDRVKINPPYHPRFVNTRAWRLAELGGGNGNGNARSLARIMSTVSLGGKAEGTQILSQQSIDEIYQEQISGIDLVIGRSLRFGLGFGLTGKGTFIDWIPEGRVCFWGGYGGTFVIMDADRCLTI</sequence>
<dbReference type="Gene3D" id="3.40.710.10">
    <property type="entry name" value="DD-peptidase/beta-lactamase superfamily"/>
    <property type="match status" value="1"/>
</dbReference>
<dbReference type="Pfam" id="PF00144">
    <property type="entry name" value="Beta-lactamase"/>
    <property type="match status" value="1"/>
</dbReference>
<dbReference type="PANTHER" id="PTHR43319">
    <property type="entry name" value="BETA-LACTAMASE-RELATED"/>
    <property type="match status" value="1"/>
</dbReference>
<evidence type="ECO:0000313" key="2">
    <source>
        <dbReference type="EMBL" id="QKX57665.1"/>
    </source>
</evidence>
<dbReference type="SUPFAM" id="SSF56601">
    <property type="entry name" value="beta-lactamase/transpeptidase-like"/>
    <property type="match status" value="1"/>
</dbReference>
<accession>A0A7H8QVZ3</accession>
<dbReference type="InterPro" id="IPR001466">
    <property type="entry name" value="Beta-lactam-related"/>
</dbReference>
<feature type="domain" description="Beta-lactamase-related" evidence="1">
    <location>
        <begin position="24"/>
        <end position="350"/>
    </location>
</feature>
<evidence type="ECO:0000259" key="1">
    <source>
        <dbReference type="Pfam" id="PF00144"/>
    </source>
</evidence>
<name>A0A7H8QVZ3_TALRU</name>
<organism evidence="2 3">
    <name type="scientific">Talaromyces rugulosus</name>
    <name type="common">Penicillium rugulosum</name>
    <dbReference type="NCBI Taxonomy" id="121627"/>
    <lineage>
        <taxon>Eukaryota</taxon>
        <taxon>Fungi</taxon>
        <taxon>Dikarya</taxon>
        <taxon>Ascomycota</taxon>
        <taxon>Pezizomycotina</taxon>
        <taxon>Eurotiomycetes</taxon>
        <taxon>Eurotiomycetidae</taxon>
        <taxon>Eurotiales</taxon>
        <taxon>Trichocomaceae</taxon>
        <taxon>Talaromyces</taxon>
        <taxon>Talaromyces sect. Islandici</taxon>
    </lineage>
</organism>
<keyword evidence="3" id="KW-1185">Reference proteome</keyword>
<dbReference type="Proteomes" id="UP000509510">
    <property type="component" value="Chromosome II"/>
</dbReference>
<dbReference type="GeneID" id="55992283"/>
<gene>
    <name evidence="2" type="ORF">TRUGW13939_04783</name>
</gene>
<dbReference type="RefSeq" id="XP_035343843.1">
    <property type="nucleotide sequence ID" value="XM_035487950.1"/>
</dbReference>
<evidence type="ECO:0000313" key="3">
    <source>
        <dbReference type="Proteomes" id="UP000509510"/>
    </source>
</evidence>
<dbReference type="OrthoDB" id="5946976at2759"/>
<dbReference type="EMBL" id="CP055899">
    <property type="protein sequence ID" value="QKX57665.1"/>
    <property type="molecule type" value="Genomic_DNA"/>
</dbReference>